<proteinExistence type="predicted"/>
<dbReference type="PANTHER" id="PTHR17604:SF7">
    <property type="entry name" value="TONDU-DOMAIN-CONTAINING GROWTH INHIBITOR, ISOFORM A"/>
    <property type="match status" value="1"/>
</dbReference>
<feature type="region of interest" description="Disordered" evidence="1">
    <location>
        <begin position="499"/>
        <end position="518"/>
    </location>
</feature>
<protein>
    <submittedName>
        <fullName evidence="2">GD14454</fullName>
    </submittedName>
</protein>
<name>B4QJG2_DROSI</name>
<feature type="compositionally biased region" description="Low complexity" evidence="1">
    <location>
        <begin position="453"/>
        <end position="465"/>
    </location>
</feature>
<dbReference type="HOGENOM" id="CLU_036127_0_0_1"/>
<dbReference type="PhylomeDB" id="B4QJG2"/>
<dbReference type="STRING" id="7240.B4QJG2"/>
<dbReference type="OrthoDB" id="10040691at2759"/>
<dbReference type="InterPro" id="IPR028184">
    <property type="entry name" value="VGLL4"/>
</dbReference>
<feature type="region of interest" description="Disordered" evidence="1">
    <location>
        <begin position="50"/>
        <end position="82"/>
    </location>
</feature>
<accession>B4QJG2</accession>
<feature type="compositionally biased region" description="Low complexity" evidence="1">
    <location>
        <begin position="499"/>
        <end position="516"/>
    </location>
</feature>
<dbReference type="Bgee" id="FBgn0186136">
    <property type="expression patterns" value="Expressed in embryo and 3 other cell types or tissues"/>
</dbReference>
<evidence type="ECO:0000256" key="1">
    <source>
        <dbReference type="SAM" id="MobiDB-lite"/>
    </source>
</evidence>
<dbReference type="EMBL" id="CM000363">
    <property type="protein sequence ID" value="EDX10371.1"/>
    <property type="molecule type" value="Genomic_DNA"/>
</dbReference>
<dbReference type="Proteomes" id="UP000000304">
    <property type="component" value="Chromosome 3L"/>
</dbReference>
<feature type="compositionally biased region" description="Pro residues" evidence="1">
    <location>
        <begin position="443"/>
        <end position="452"/>
    </location>
</feature>
<feature type="region of interest" description="Disordered" evidence="1">
    <location>
        <begin position="185"/>
        <end position="291"/>
    </location>
</feature>
<dbReference type="GO" id="GO:0140297">
    <property type="term" value="F:DNA-binding transcription factor binding"/>
    <property type="evidence" value="ECO:0007669"/>
    <property type="project" value="EnsemblMetazoa"/>
</dbReference>
<evidence type="ECO:0000313" key="2">
    <source>
        <dbReference type="EMBL" id="EDX10371.1"/>
    </source>
</evidence>
<feature type="compositionally biased region" description="Low complexity" evidence="1">
    <location>
        <begin position="408"/>
        <end position="418"/>
    </location>
</feature>
<dbReference type="PANTHER" id="PTHR17604">
    <property type="entry name" value="TRANSCRIPTION COFACTOR VESTIGIAL-LIKE PROTEIN 4"/>
    <property type="match status" value="1"/>
</dbReference>
<organism evidence="2 3">
    <name type="scientific">Drosophila simulans</name>
    <name type="common">Fruit fly</name>
    <dbReference type="NCBI Taxonomy" id="7240"/>
    <lineage>
        <taxon>Eukaryota</taxon>
        <taxon>Metazoa</taxon>
        <taxon>Ecdysozoa</taxon>
        <taxon>Arthropoda</taxon>
        <taxon>Hexapoda</taxon>
        <taxon>Insecta</taxon>
        <taxon>Pterygota</taxon>
        <taxon>Neoptera</taxon>
        <taxon>Endopterygota</taxon>
        <taxon>Diptera</taxon>
        <taxon>Brachycera</taxon>
        <taxon>Muscomorpha</taxon>
        <taxon>Ephydroidea</taxon>
        <taxon>Drosophilidae</taxon>
        <taxon>Drosophila</taxon>
        <taxon>Sophophora</taxon>
    </lineage>
</organism>
<dbReference type="GO" id="GO:0045892">
    <property type="term" value="P:negative regulation of DNA-templated transcription"/>
    <property type="evidence" value="ECO:0007669"/>
    <property type="project" value="EnsemblMetazoa"/>
</dbReference>
<feature type="compositionally biased region" description="Polar residues" evidence="1">
    <location>
        <begin position="267"/>
        <end position="277"/>
    </location>
</feature>
<dbReference type="AlphaFoldDB" id="B4QJG2"/>
<feature type="compositionally biased region" description="Pro residues" evidence="1">
    <location>
        <begin position="466"/>
        <end position="484"/>
    </location>
</feature>
<feature type="compositionally biased region" description="Polar residues" evidence="1">
    <location>
        <begin position="346"/>
        <end position="362"/>
    </location>
</feature>
<reference evidence="2 3" key="1">
    <citation type="journal article" date="2007" name="Nature">
        <title>Evolution of genes and genomes on the Drosophila phylogeny.</title>
        <authorList>
            <consortium name="Drosophila 12 Genomes Consortium"/>
            <person name="Clark A.G."/>
            <person name="Eisen M.B."/>
            <person name="Smith D.R."/>
            <person name="Bergman C.M."/>
            <person name="Oliver B."/>
            <person name="Markow T.A."/>
            <person name="Kaufman T.C."/>
            <person name="Kellis M."/>
            <person name="Gelbart W."/>
            <person name="Iyer V.N."/>
            <person name="Pollard D.A."/>
            <person name="Sackton T.B."/>
            <person name="Larracuente A.M."/>
            <person name="Singh N.D."/>
            <person name="Abad J.P."/>
            <person name="Abt D.N."/>
            <person name="Adryan B."/>
            <person name="Aguade M."/>
            <person name="Akashi H."/>
            <person name="Anderson W.W."/>
            <person name="Aquadro C.F."/>
            <person name="Ardell D.H."/>
            <person name="Arguello R."/>
            <person name="Artieri C.G."/>
            <person name="Barbash D.A."/>
            <person name="Barker D."/>
            <person name="Barsanti P."/>
            <person name="Batterham P."/>
            <person name="Batzoglou S."/>
            <person name="Begun D."/>
            <person name="Bhutkar A."/>
            <person name="Blanco E."/>
            <person name="Bosak S.A."/>
            <person name="Bradley R.K."/>
            <person name="Brand A.D."/>
            <person name="Brent M.R."/>
            <person name="Brooks A.N."/>
            <person name="Brown R.H."/>
            <person name="Butlin R.K."/>
            <person name="Caggese C."/>
            <person name="Calvi B.R."/>
            <person name="Bernardo de Carvalho A."/>
            <person name="Caspi A."/>
            <person name="Castrezana S."/>
            <person name="Celniker S.E."/>
            <person name="Chang J.L."/>
            <person name="Chapple C."/>
            <person name="Chatterji S."/>
            <person name="Chinwalla A."/>
            <person name="Civetta A."/>
            <person name="Clifton S.W."/>
            <person name="Comeron J.M."/>
            <person name="Costello J.C."/>
            <person name="Coyne J.A."/>
            <person name="Daub J."/>
            <person name="David R.G."/>
            <person name="Delcher A.L."/>
            <person name="Delehaunty K."/>
            <person name="Do C.B."/>
            <person name="Ebling H."/>
            <person name="Edwards K."/>
            <person name="Eickbush T."/>
            <person name="Evans J.D."/>
            <person name="Filipski A."/>
            <person name="Findeiss S."/>
            <person name="Freyhult E."/>
            <person name="Fulton L."/>
            <person name="Fulton R."/>
            <person name="Garcia A.C."/>
            <person name="Gardiner A."/>
            <person name="Garfield D.A."/>
            <person name="Garvin B.E."/>
            <person name="Gibson G."/>
            <person name="Gilbert D."/>
            <person name="Gnerre S."/>
            <person name="Godfrey J."/>
            <person name="Good R."/>
            <person name="Gotea V."/>
            <person name="Gravely B."/>
            <person name="Greenberg A.J."/>
            <person name="Griffiths-Jones S."/>
            <person name="Gross S."/>
            <person name="Guigo R."/>
            <person name="Gustafson E.A."/>
            <person name="Haerty W."/>
            <person name="Hahn M.W."/>
            <person name="Halligan D.L."/>
            <person name="Halpern A.L."/>
            <person name="Halter G.M."/>
            <person name="Han M.V."/>
            <person name="Heger A."/>
            <person name="Hillier L."/>
            <person name="Hinrichs A.S."/>
            <person name="Holmes I."/>
            <person name="Hoskins R.A."/>
            <person name="Hubisz M.J."/>
            <person name="Hultmark D."/>
            <person name="Huntley M.A."/>
            <person name="Jaffe D.B."/>
            <person name="Jagadeeshan S."/>
            <person name="Jeck W.R."/>
            <person name="Johnson J."/>
            <person name="Jones C.D."/>
            <person name="Jordan W.C."/>
            <person name="Karpen G.H."/>
            <person name="Kataoka E."/>
            <person name="Keightley P.D."/>
            <person name="Kheradpour P."/>
            <person name="Kirkness E.F."/>
            <person name="Koerich L.B."/>
            <person name="Kristiansen K."/>
            <person name="Kudrna D."/>
            <person name="Kulathinal R.J."/>
            <person name="Kumar S."/>
            <person name="Kwok R."/>
            <person name="Lander E."/>
            <person name="Langley C.H."/>
            <person name="Lapoint R."/>
            <person name="Lazzaro B.P."/>
            <person name="Lee S.J."/>
            <person name="Levesque L."/>
            <person name="Li R."/>
            <person name="Lin C.F."/>
            <person name="Lin M.F."/>
            <person name="Lindblad-Toh K."/>
            <person name="Llopart A."/>
            <person name="Long M."/>
            <person name="Low L."/>
            <person name="Lozovsky E."/>
            <person name="Lu J."/>
            <person name="Luo M."/>
            <person name="Machado C.A."/>
            <person name="Makalowski W."/>
            <person name="Marzo M."/>
            <person name="Matsuda M."/>
            <person name="Matzkin L."/>
            <person name="McAllister B."/>
            <person name="McBride C.S."/>
            <person name="McKernan B."/>
            <person name="McKernan K."/>
            <person name="Mendez-Lago M."/>
            <person name="Minx P."/>
            <person name="Mollenhauer M.U."/>
            <person name="Montooth K."/>
            <person name="Mount S.M."/>
            <person name="Mu X."/>
            <person name="Myers E."/>
            <person name="Negre B."/>
            <person name="Newfeld S."/>
            <person name="Nielsen R."/>
            <person name="Noor M.A."/>
            <person name="O'Grady P."/>
            <person name="Pachter L."/>
            <person name="Papaceit M."/>
            <person name="Parisi M.J."/>
            <person name="Parisi M."/>
            <person name="Parts L."/>
            <person name="Pedersen J.S."/>
            <person name="Pesole G."/>
            <person name="Phillippy A.M."/>
            <person name="Ponting C.P."/>
            <person name="Pop M."/>
            <person name="Porcelli D."/>
            <person name="Powell J.R."/>
            <person name="Prohaska S."/>
            <person name="Pruitt K."/>
            <person name="Puig M."/>
            <person name="Quesneville H."/>
            <person name="Ram K.R."/>
            <person name="Rand D."/>
            <person name="Rasmussen M.D."/>
            <person name="Reed L.K."/>
            <person name="Reenan R."/>
            <person name="Reily A."/>
            <person name="Remington K.A."/>
            <person name="Rieger T.T."/>
            <person name="Ritchie M.G."/>
            <person name="Robin C."/>
            <person name="Rogers Y.H."/>
            <person name="Rohde C."/>
            <person name="Rozas J."/>
            <person name="Rubenfield M.J."/>
            <person name="Ruiz A."/>
            <person name="Russo S."/>
            <person name="Salzberg S.L."/>
            <person name="Sanchez-Gracia A."/>
            <person name="Saranga D.J."/>
            <person name="Sato H."/>
            <person name="Schaeffer S.W."/>
            <person name="Schatz M.C."/>
            <person name="Schlenke T."/>
            <person name="Schwartz R."/>
            <person name="Segarra C."/>
            <person name="Singh R.S."/>
            <person name="Sirot L."/>
            <person name="Sirota M."/>
            <person name="Sisneros N.B."/>
            <person name="Smith C.D."/>
            <person name="Smith T.F."/>
            <person name="Spieth J."/>
            <person name="Stage D.E."/>
            <person name="Stark A."/>
            <person name="Stephan W."/>
            <person name="Strausberg R.L."/>
            <person name="Strempel S."/>
            <person name="Sturgill D."/>
            <person name="Sutton G."/>
            <person name="Sutton G.G."/>
            <person name="Tao W."/>
            <person name="Teichmann S."/>
            <person name="Tobari Y.N."/>
            <person name="Tomimura Y."/>
            <person name="Tsolas J.M."/>
            <person name="Valente V.L."/>
            <person name="Venter E."/>
            <person name="Venter J.C."/>
            <person name="Vicario S."/>
            <person name="Vieira F.G."/>
            <person name="Vilella A.J."/>
            <person name="Villasante A."/>
            <person name="Walenz B."/>
            <person name="Wang J."/>
            <person name="Wasserman M."/>
            <person name="Watts T."/>
            <person name="Wilson D."/>
            <person name="Wilson R.K."/>
            <person name="Wing R.A."/>
            <person name="Wolfner M.F."/>
            <person name="Wong A."/>
            <person name="Wong G.K."/>
            <person name="Wu C.I."/>
            <person name="Wu G."/>
            <person name="Yamamoto D."/>
            <person name="Yang H.P."/>
            <person name="Yang S.P."/>
            <person name="Yorke J.A."/>
            <person name="Yoshida K."/>
            <person name="Zdobnov E."/>
            <person name="Zhang P."/>
            <person name="Zhang Y."/>
            <person name="Zimin A.V."/>
            <person name="Baldwin J."/>
            <person name="Abdouelleil A."/>
            <person name="Abdulkadir J."/>
            <person name="Abebe A."/>
            <person name="Abera B."/>
            <person name="Abreu J."/>
            <person name="Acer S.C."/>
            <person name="Aftuck L."/>
            <person name="Alexander A."/>
            <person name="An P."/>
            <person name="Anderson E."/>
            <person name="Anderson S."/>
            <person name="Arachi H."/>
            <person name="Azer M."/>
            <person name="Bachantsang P."/>
            <person name="Barry A."/>
            <person name="Bayul T."/>
            <person name="Berlin A."/>
            <person name="Bessette D."/>
            <person name="Bloom T."/>
            <person name="Blye J."/>
            <person name="Boguslavskiy L."/>
            <person name="Bonnet C."/>
            <person name="Boukhgalter B."/>
            <person name="Bourzgui I."/>
            <person name="Brown A."/>
            <person name="Cahill P."/>
            <person name="Channer S."/>
            <person name="Cheshatsang Y."/>
            <person name="Chuda L."/>
            <person name="Citroen M."/>
            <person name="Collymore A."/>
            <person name="Cooke P."/>
            <person name="Costello M."/>
            <person name="D'Aco K."/>
            <person name="Daza R."/>
            <person name="De Haan G."/>
            <person name="DeGray S."/>
            <person name="DeMaso C."/>
            <person name="Dhargay N."/>
            <person name="Dooley K."/>
            <person name="Dooley E."/>
            <person name="Doricent M."/>
            <person name="Dorje P."/>
            <person name="Dorjee K."/>
            <person name="Dupes A."/>
            <person name="Elong R."/>
            <person name="Falk J."/>
            <person name="Farina A."/>
            <person name="Faro S."/>
            <person name="Ferguson D."/>
            <person name="Fisher S."/>
            <person name="Foley C.D."/>
            <person name="Franke A."/>
            <person name="Friedrich D."/>
            <person name="Gadbois L."/>
            <person name="Gearin G."/>
            <person name="Gearin C.R."/>
            <person name="Giannoukos G."/>
            <person name="Goode T."/>
            <person name="Graham J."/>
            <person name="Grandbois E."/>
            <person name="Grewal S."/>
            <person name="Gyaltsen K."/>
            <person name="Hafez N."/>
            <person name="Hagos B."/>
            <person name="Hall J."/>
            <person name="Henson C."/>
            <person name="Hollinger A."/>
            <person name="Honan T."/>
            <person name="Huard M.D."/>
            <person name="Hughes L."/>
            <person name="Hurhula B."/>
            <person name="Husby M.E."/>
            <person name="Kamat A."/>
            <person name="Kanga B."/>
            <person name="Kashin S."/>
            <person name="Khazanovich D."/>
            <person name="Kisner P."/>
            <person name="Lance K."/>
            <person name="Lara M."/>
            <person name="Lee W."/>
            <person name="Lennon N."/>
            <person name="Letendre F."/>
            <person name="LeVine R."/>
            <person name="Lipovsky A."/>
            <person name="Liu X."/>
            <person name="Liu J."/>
            <person name="Liu S."/>
            <person name="Lokyitsang T."/>
            <person name="Lokyitsang Y."/>
            <person name="Lubonja R."/>
            <person name="Lui A."/>
            <person name="MacDonald P."/>
            <person name="Magnisalis V."/>
            <person name="Maru K."/>
            <person name="Matthews C."/>
            <person name="McCusker W."/>
            <person name="McDonough S."/>
            <person name="Mehta T."/>
            <person name="Meldrim J."/>
            <person name="Meneus L."/>
            <person name="Mihai O."/>
            <person name="Mihalev A."/>
            <person name="Mihova T."/>
            <person name="Mittelman R."/>
            <person name="Mlenga V."/>
            <person name="Montmayeur A."/>
            <person name="Mulrain L."/>
            <person name="Navidi A."/>
            <person name="Naylor J."/>
            <person name="Negash T."/>
            <person name="Nguyen T."/>
            <person name="Nguyen N."/>
            <person name="Nicol R."/>
            <person name="Norbu C."/>
            <person name="Norbu N."/>
            <person name="Novod N."/>
            <person name="O'Neill B."/>
            <person name="Osman S."/>
            <person name="Markiewicz E."/>
            <person name="Oyono O.L."/>
            <person name="Patti C."/>
            <person name="Phunkhang P."/>
            <person name="Pierre F."/>
            <person name="Priest M."/>
            <person name="Raghuraman S."/>
            <person name="Rege F."/>
            <person name="Reyes R."/>
            <person name="Rise C."/>
            <person name="Rogov P."/>
            <person name="Ross K."/>
            <person name="Ryan E."/>
            <person name="Settipalli S."/>
            <person name="Shea T."/>
            <person name="Sherpa N."/>
            <person name="Shi L."/>
            <person name="Shih D."/>
            <person name="Sparrow T."/>
            <person name="Spaulding J."/>
            <person name="Stalker J."/>
            <person name="Stange-Thomann N."/>
            <person name="Stavropoulos S."/>
            <person name="Stone C."/>
            <person name="Strader C."/>
            <person name="Tesfaye S."/>
            <person name="Thomson T."/>
            <person name="Thoulutsang Y."/>
            <person name="Thoulutsang D."/>
            <person name="Topham K."/>
            <person name="Topping I."/>
            <person name="Tsamla T."/>
            <person name="Vassiliev H."/>
            <person name="Vo A."/>
            <person name="Wangchuk T."/>
            <person name="Wangdi T."/>
            <person name="Weiand M."/>
            <person name="Wilkinson J."/>
            <person name="Wilson A."/>
            <person name="Yadav S."/>
            <person name="Young G."/>
            <person name="Yu Q."/>
            <person name="Zembek L."/>
            <person name="Zhong D."/>
            <person name="Zimmer A."/>
            <person name="Zwirko Z."/>
            <person name="Jaffe D.B."/>
            <person name="Alvarez P."/>
            <person name="Brockman W."/>
            <person name="Butler J."/>
            <person name="Chin C."/>
            <person name="Gnerre S."/>
            <person name="Grabherr M."/>
            <person name="Kleber M."/>
            <person name="Mauceli E."/>
            <person name="MacCallum I."/>
        </authorList>
    </citation>
    <scope>NUCLEOTIDE SEQUENCE [LARGE SCALE GENOMIC DNA]</scope>
    <source>
        <strain evidence="3">white501</strain>
    </source>
</reference>
<evidence type="ECO:0000313" key="3">
    <source>
        <dbReference type="Proteomes" id="UP000000304"/>
    </source>
</evidence>
<keyword evidence="3" id="KW-1185">Reference proteome</keyword>
<dbReference type="GO" id="GO:0005634">
    <property type="term" value="C:nucleus"/>
    <property type="evidence" value="ECO:0007669"/>
    <property type="project" value="EnsemblMetazoa"/>
</dbReference>
<feature type="compositionally biased region" description="Basic and acidic residues" evidence="1">
    <location>
        <begin position="216"/>
        <end position="236"/>
    </location>
</feature>
<sequence>METALDVLSRAATMVQNNPSDYRCLLDAFEDYYYHKEIQRLVAETAGGATATSPASSASSTASISSASCSSGPSTSSNASSAASSHGSLAQVATARAAAALADQQALASQRAMFYNVQHPQQLEQLHALQAESGNQQMHPQANADPNASSMANSLLWQPWRDLQQAAAMHHQLYRQQQQQLQLHSEMRATSKVLTTTKWRRERRQRSAGYQPHEAGNSERERERERDRDREDRDMDSPIDMSVTTGALKQRASPPPPYREPLPGTNYAANSRPSVITQAPPKREPPEQAHSTDMAMCDIDEHFRRSLGENYAALFAKKSPTPTPTPTPSPSGTPKQQVSPLAYGLPSSTSTAASQHYQQQRSPLAKSGWAILEPESLQPELPPPQEEPLPLSLALHRTQTPPSPPPSATGSAPALPTAVSQVMEAAVAGRRILDTPHHTPPRYNTPPPPPPAYGIAGTTVVAPTLTPTPTPNPTPSQIPTPTPSMPAIIRVKAEPGLAAVAASSTQTPPASPTSSTNISIFTKTEASVDDHFAKALGETWKKLQGGHKE</sequence>
<feature type="region of interest" description="Disordered" evidence="1">
    <location>
        <begin position="434"/>
        <end position="484"/>
    </location>
</feature>
<gene>
    <name evidence="2" type="primary">Dsim\GD14454</name>
    <name evidence="2" type="ORF">Dsim_GD14454</name>
</gene>
<dbReference type="OMA" id="SQRAMFY"/>
<dbReference type="SMART" id="SM00711">
    <property type="entry name" value="TDU"/>
    <property type="match status" value="2"/>
</dbReference>
<feature type="region of interest" description="Disordered" evidence="1">
    <location>
        <begin position="310"/>
        <end position="420"/>
    </location>
</feature>
<feature type="compositionally biased region" description="Pro residues" evidence="1">
    <location>
        <begin position="321"/>
        <end position="331"/>
    </location>
</feature>
<dbReference type="GO" id="GO:0001223">
    <property type="term" value="F:transcription coactivator binding"/>
    <property type="evidence" value="ECO:0007669"/>
    <property type="project" value="EnsemblMetazoa"/>
</dbReference>
<dbReference type="InterPro" id="IPR006627">
    <property type="entry name" value="TDU_repeat"/>
</dbReference>